<keyword evidence="2" id="KW-1185">Reference proteome</keyword>
<dbReference type="InterPro" id="IPR036188">
    <property type="entry name" value="FAD/NAD-bd_sf"/>
</dbReference>
<dbReference type="PANTHER" id="PTHR42923">
    <property type="entry name" value="PROTOPORPHYRINOGEN OXIDASE"/>
    <property type="match status" value="1"/>
</dbReference>
<dbReference type="SUPFAM" id="SSF51971">
    <property type="entry name" value="Nucleotide-binding domain"/>
    <property type="match status" value="1"/>
</dbReference>
<accession>A0ABN3V1W3</accession>
<evidence type="ECO:0000313" key="1">
    <source>
        <dbReference type="EMBL" id="GAA2775214.1"/>
    </source>
</evidence>
<evidence type="ECO:0000313" key="2">
    <source>
        <dbReference type="Proteomes" id="UP001500979"/>
    </source>
</evidence>
<proteinExistence type="predicted"/>
<organism evidence="1 2">
    <name type="scientific">Saccharopolyspora taberi</name>
    <dbReference type="NCBI Taxonomy" id="60895"/>
    <lineage>
        <taxon>Bacteria</taxon>
        <taxon>Bacillati</taxon>
        <taxon>Actinomycetota</taxon>
        <taxon>Actinomycetes</taxon>
        <taxon>Pseudonocardiales</taxon>
        <taxon>Pseudonocardiaceae</taxon>
        <taxon>Saccharopolyspora</taxon>
    </lineage>
</organism>
<dbReference type="PRINTS" id="PR00411">
    <property type="entry name" value="PNDRDTASEI"/>
</dbReference>
<dbReference type="RefSeq" id="WP_344677587.1">
    <property type="nucleotide sequence ID" value="NZ_BAAAUX010000002.1"/>
</dbReference>
<dbReference type="InterPro" id="IPR050464">
    <property type="entry name" value="Zeta_carotene_desat/Oxidored"/>
</dbReference>
<dbReference type="Proteomes" id="UP001500979">
    <property type="component" value="Unassembled WGS sequence"/>
</dbReference>
<name>A0ABN3V1W3_9PSEU</name>
<dbReference type="PROSITE" id="PS51257">
    <property type="entry name" value="PROKAR_LIPOPROTEIN"/>
    <property type="match status" value="1"/>
</dbReference>
<reference evidence="1 2" key="1">
    <citation type="journal article" date="2019" name="Int. J. Syst. Evol. Microbiol.">
        <title>The Global Catalogue of Microorganisms (GCM) 10K type strain sequencing project: providing services to taxonomists for standard genome sequencing and annotation.</title>
        <authorList>
            <consortium name="The Broad Institute Genomics Platform"/>
            <consortium name="The Broad Institute Genome Sequencing Center for Infectious Disease"/>
            <person name="Wu L."/>
            <person name="Ma J."/>
        </authorList>
    </citation>
    <scope>NUCLEOTIDE SEQUENCE [LARGE SCALE GENOMIC DNA]</scope>
    <source>
        <strain evidence="1 2">JCM 9383</strain>
    </source>
</reference>
<dbReference type="PANTHER" id="PTHR42923:SF46">
    <property type="entry name" value="AMINE OXIDASE"/>
    <property type="match status" value="1"/>
</dbReference>
<protein>
    <submittedName>
        <fullName evidence="1">NAD(P)-binding protein</fullName>
    </submittedName>
</protein>
<dbReference type="Pfam" id="PF13450">
    <property type="entry name" value="NAD_binding_8"/>
    <property type="match status" value="1"/>
</dbReference>
<sequence>MRKITIIGGGLGGLVAAIACAERGAKVTLHEAHSSLGGRARGTAAPYVAHEGAHVFYADGPHWTWLAERGMVAPLGRPPARAVLRASVRSGGRLRRTVPAGFLRMVADVRREAPVDEDFTTWASRRYGERAARAAASAIGVATYDADTGRLSAAFVWGLFRRVFAPAPPAVRWVIGGWQRTVDRLADRARELGVRVELRSRVTELPSGPVIVATELASARALLGDESLTWESGHCELLDLAVRRDRRDQFIVFDLDEGAFHESYSMQDPTVAPEGESLFQLDIPVRAGESRAQARHRLERFADLAVPDWRERTTWKRAASARGRTGALDLPGRTWRDRPAIERGDGVFLAGDMVAAPGMRGEIAINSALRAAEGASNS</sequence>
<comment type="caution">
    <text evidence="1">The sequence shown here is derived from an EMBL/GenBank/DDBJ whole genome shotgun (WGS) entry which is preliminary data.</text>
</comment>
<dbReference type="Gene3D" id="3.50.50.60">
    <property type="entry name" value="FAD/NAD(P)-binding domain"/>
    <property type="match status" value="1"/>
</dbReference>
<gene>
    <name evidence="1" type="ORF">GCM10010470_04130</name>
</gene>
<dbReference type="Gene3D" id="3.90.660.50">
    <property type="match status" value="1"/>
</dbReference>
<dbReference type="EMBL" id="BAAAUX010000002">
    <property type="protein sequence ID" value="GAA2775214.1"/>
    <property type="molecule type" value="Genomic_DNA"/>
</dbReference>